<dbReference type="OrthoDB" id="9768004at2"/>
<dbReference type="GO" id="GO:0120147">
    <property type="term" value="F:formylglycine-generating oxidase activity"/>
    <property type="evidence" value="ECO:0007669"/>
    <property type="project" value="TreeGrafter"/>
</dbReference>
<dbReference type="InterPro" id="IPR005532">
    <property type="entry name" value="SUMF_dom"/>
</dbReference>
<reference evidence="3 4" key="1">
    <citation type="submission" date="2012-06" db="EMBL/GenBank/DDBJ databases">
        <title>Complete sequence of Thiocystis violascens DSM 198.</title>
        <authorList>
            <consortium name="US DOE Joint Genome Institute"/>
            <person name="Lucas S."/>
            <person name="Han J."/>
            <person name="Lapidus A."/>
            <person name="Cheng J.-F."/>
            <person name="Goodwin L."/>
            <person name="Pitluck S."/>
            <person name="Peters L."/>
            <person name="Ovchinnikova G."/>
            <person name="Teshima H."/>
            <person name="Detter J.C."/>
            <person name="Han C."/>
            <person name="Tapia R."/>
            <person name="Land M."/>
            <person name="Hauser L."/>
            <person name="Kyrpides N."/>
            <person name="Ivanova N."/>
            <person name="Pagani I."/>
            <person name="Vogl K."/>
            <person name="Liu Z."/>
            <person name="Frigaard N.-U."/>
            <person name="Bryant D."/>
            <person name="Woyke T."/>
        </authorList>
    </citation>
    <scope>NUCLEOTIDE SEQUENCE [LARGE SCALE GENOMIC DNA]</scope>
    <source>
        <strain evidence="4">ATCC 17096 / DSM 198 / 6111</strain>
    </source>
</reference>
<accession>I3Y7C3</accession>
<evidence type="ECO:0000313" key="4">
    <source>
        <dbReference type="Proteomes" id="UP000006062"/>
    </source>
</evidence>
<evidence type="ECO:0000256" key="1">
    <source>
        <dbReference type="SAM" id="SignalP"/>
    </source>
</evidence>
<name>I3Y7C3_THIV6</name>
<evidence type="ECO:0000259" key="2">
    <source>
        <dbReference type="Pfam" id="PF03781"/>
    </source>
</evidence>
<dbReference type="KEGG" id="tvi:Thivi_0853"/>
<dbReference type="InterPro" id="IPR051043">
    <property type="entry name" value="Sulfatase_Mod_Factor_Kinase"/>
</dbReference>
<organism evidence="3 4">
    <name type="scientific">Thiocystis violascens (strain ATCC 17096 / DSM 198 / 6111)</name>
    <name type="common">Chromatium violascens</name>
    <dbReference type="NCBI Taxonomy" id="765911"/>
    <lineage>
        <taxon>Bacteria</taxon>
        <taxon>Pseudomonadati</taxon>
        <taxon>Pseudomonadota</taxon>
        <taxon>Gammaproteobacteria</taxon>
        <taxon>Chromatiales</taxon>
        <taxon>Chromatiaceae</taxon>
        <taxon>Thiocystis</taxon>
    </lineage>
</organism>
<dbReference type="STRING" id="765911.Thivi_0853"/>
<keyword evidence="1" id="KW-0732">Signal</keyword>
<dbReference type="Proteomes" id="UP000006062">
    <property type="component" value="Chromosome"/>
</dbReference>
<proteinExistence type="predicted"/>
<dbReference type="Gene3D" id="3.90.1580.10">
    <property type="entry name" value="paralog of FGE (formylglycine-generating enzyme)"/>
    <property type="match status" value="1"/>
</dbReference>
<feature type="chain" id="PRO_5003682512" description="Sulfatase-modifying factor enzyme-like domain-containing protein" evidence="1">
    <location>
        <begin position="20"/>
        <end position="267"/>
    </location>
</feature>
<dbReference type="Pfam" id="PF03781">
    <property type="entry name" value="FGE-sulfatase"/>
    <property type="match status" value="1"/>
</dbReference>
<dbReference type="InterPro" id="IPR016187">
    <property type="entry name" value="CTDL_fold"/>
</dbReference>
<evidence type="ECO:0000313" key="3">
    <source>
        <dbReference type="EMBL" id="AFL72891.1"/>
    </source>
</evidence>
<dbReference type="EMBL" id="CP003154">
    <property type="protein sequence ID" value="AFL72891.1"/>
    <property type="molecule type" value="Genomic_DNA"/>
</dbReference>
<gene>
    <name evidence="3" type="ordered locus">Thivi_0853</name>
</gene>
<dbReference type="SUPFAM" id="SSF56436">
    <property type="entry name" value="C-type lectin-like"/>
    <property type="match status" value="1"/>
</dbReference>
<sequence length="267" mass="29963">MRTTLLAFVLLAAIPSALAGAPDTYTNDIGMRFRLIPTGTFRMGCDPDAATCGRSEIPQHAVRFETPFYLGETEVTQAQWEQVMGDNPSHFKGQTNPVEQVSWNDAADFIRALNEREGCRDCYRLPSEAEWEYAARAGTTTAYWFGDSEEELGRYAWYVASSGERSHPVGQKPANPWGLYDMHGNVLEWVRDCYHENYTGAPTDGTAWTTDCKTTKDGTPLYGQRGGAWYLYPYGSRSAFRFYYTPAFRAYSYGLRAARTLPPDAAP</sequence>
<dbReference type="PANTHER" id="PTHR23150">
    <property type="entry name" value="SULFATASE MODIFYING FACTOR 1, 2"/>
    <property type="match status" value="1"/>
</dbReference>
<feature type="signal peptide" evidence="1">
    <location>
        <begin position="1"/>
        <end position="19"/>
    </location>
</feature>
<dbReference type="InterPro" id="IPR042095">
    <property type="entry name" value="SUMF_sf"/>
</dbReference>
<dbReference type="AlphaFoldDB" id="I3Y7C3"/>
<dbReference type="RefSeq" id="WP_014777380.1">
    <property type="nucleotide sequence ID" value="NC_018012.1"/>
</dbReference>
<feature type="domain" description="Sulfatase-modifying factor enzyme-like" evidence="2">
    <location>
        <begin position="35"/>
        <end position="259"/>
    </location>
</feature>
<keyword evidence="4" id="KW-1185">Reference proteome</keyword>
<dbReference type="HOGENOM" id="CLU_012431_2_1_6"/>
<protein>
    <recommendedName>
        <fullName evidence="2">Sulfatase-modifying factor enzyme-like domain-containing protein</fullName>
    </recommendedName>
</protein>
<dbReference type="PANTHER" id="PTHR23150:SF19">
    <property type="entry name" value="FORMYLGLYCINE-GENERATING ENZYME"/>
    <property type="match status" value="1"/>
</dbReference>
<dbReference type="eggNOG" id="COG1262">
    <property type="taxonomic scope" value="Bacteria"/>
</dbReference>